<accession>A0A1E5JWH8</accession>
<sequence>MKIILKRIICLYCCFFLNLYAATFPQKSISYSIGLGTPITTSTADTLDKDEIGISHRAEYYPNTLLSDQALLEHPSAENQKFALTNYLSVYYGLRNNITIGASLPYVLNSSFTAASFDEETQVGHITLLGNSYGLSDTNFFSLWRLVDETKHPVSLALISGVNAPTGKTTTRDNNGILFSASDQPGSGAWTPFAGIIISKQFKRFSLSSNLIYTQSTQGTQETTLGSVLDYNFAAVLELNEQSKFHIDGIIEFNGEYIAKDDIAGVTDQNSGGHSIFYYPG</sequence>
<name>A0A1E5JWH8_9GAMM</name>
<keyword evidence="1" id="KW-0732">Signal</keyword>
<dbReference type="RefSeq" id="WP_240489346.1">
    <property type="nucleotide sequence ID" value="NZ_LSOG01000003.1"/>
</dbReference>
<dbReference type="Proteomes" id="UP000095229">
    <property type="component" value="Unassembled WGS sequence"/>
</dbReference>
<evidence type="ECO:0000313" key="3">
    <source>
        <dbReference type="Proteomes" id="UP000095229"/>
    </source>
</evidence>
<protein>
    <recommendedName>
        <fullName evidence="4">Legionella pneumophila major outer membrane protein</fullName>
    </recommendedName>
</protein>
<evidence type="ECO:0000313" key="2">
    <source>
        <dbReference type="EMBL" id="OEH48879.1"/>
    </source>
</evidence>
<keyword evidence="3" id="KW-1185">Reference proteome</keyword>
<organism evidence="2 3">
    <name type="scientific">Legionella parisiensis</name>
    <dbReference type="NCBI Taxonomy" id="45071"/>
    <lineage>
        <taxon>Bacteria</taxon>
        <taxon>Pseudomonadati</taxon>
        <taxon>Pseudomonadota</taxon>
        <taxon>Gammaproteobacteria</taxon>
        <taxon>Legionellales</taxon>
        <taxon>Legionellaceae</taxon>
        <taxon>Legionella</taxon>
    </lineage>
</organism>
<dbReference type="EMBL" id="LSOG01000003">
    <property type="protein sequence ID" value="OEH48879.1"/>
    <property type="molecule type" value="Genomic_DNA"/>
</dbReference>
<proteinExistence type="predicted"/>
<dbReference type="STRING" id="45071.Lpar_3093"/>
<dbReference type="AlphaFoldDB" id="A0A1E5JWH8"/>
<reference evidence="2 3" key="1">
    <citation type="submission" date="2016-02" db="EMBL/GenBank/DDBJ databases">
        <title>Secondary metabolites in Legionella.</title>
        <authorList>
            <person name="Tobias N.J."/>
            <person name="Bode H.B."/>
        </authorList>
    </citation>
    <scope>NUCLEOTIDE SEQUENCE [LARGE SCALE GENOMIC DNA]</scope>
    <source>
        <strain evidence="2 3">DSM 19216</strain>
    </source>
</reference>
<feature type="chain" id="PRO_5009179769" description="Legionella pneumophila major outer membrane protein" evidence="1">
    <location>
        <begin position="22"/>
        <end position="281"/>
    </location>
</feature>
<evidence type="ECO:0000256" key="1">
    <source>
        <dbReference type="SAM" id="SignalP"/>
    </source>
</evidence>
<comment type="caution">
    <text evidence="2">The sequence shown here is derived from an EMBL/GenBank/DDBJ whole genome shotgun (WGS) entry which is preliminary data.</text>
</comment>
<evidence type="ECO:0008006" key="4">
    <source>
        <dbReference type="Google" id="ProtNLM"/>
    </source>
</evidence>
<dbReference type="PATRIC" id="fig|45071.7.peg.148"/>
<gene>
    <name evidence="2" type="ORF">lpari_00126</name>
</gene>
<feature type="signal peptide" evidence="1">
    <location>
        <begin position="1"/>
        <end position="21"/>
    </location>
</feature>